<name>A0A318I342_9BACT</name>
<sequence length="225" mass="25611">MKSKLIVTLLLSMVIVSSTWAKERPEVKCVLTLNDGKTVEGWFLKEGFSTYGPDRLKNVDEITITPTKDGKEGTTYKADDVKVLKCIYEKEGLQKEYRSLYALKPMTRPLNLKHSNHKFFWMVGYQGKKVIGFISDASVIFRTSATERLTSKTTAYSYCVEGDEVVVTFYAPSGGIDIGSKSELKMNFERFPEMVELIKSKDFSVKEMKDKPFAMLETLDQYLAK</sequence>
<keyword evidence="3" id="KW-1185">Reference proteome</keyword>
<dbReference type="EMBL" id="QJJX01000014">
    <property type="protein sequence ID" value="PXX21997.1"/>
    <property type="molecule type" value="Genomic_DNA"/>
</dbReference>
<evidence type="ECO:0000313" key="2">
    <source>
        <dbReference type="EMBL" id="PXX21997.1"/>
    </source>
</evidence>
<feature type="signal peptide" evidence="1">
    <location>
        <begin position="1"/>
        <end position="21"/>
    </location>
</feature>
<keyword evidence="1" id="KW-0732">Signal</keyword>
<accession>A0A318I342</accession>
<dbReference type="AlphaFoldDB" id="A0A318I342"/>
<evidence type="ECO:0000256" key="1">
    <source>
        <dbReference type="SAM" id="SignalP"/>
    </source>
</evidence>
<evidence type="ECO:0008006" key="4">
    <source>
        <dbReference type="Google" id="ProtNLM"/>
    </source>
</evidence>
<reference evidence="2 3" key="1">
    <citation type="submission" date="2018-05" db="EMBL/GenBank/DDBJ databases">
        <title>Genomic Encyclopedia of Type Strains, Phase I: the one thousand microbial genomes (KMG-I) project.</title>
        <authorList>
            <person name="Kyrpides N."/>
        </authorList>
    </citation>
    <scope>NUCLEOTIDE SEQUENCE [LARGE SCALE GENOMIC DNA]</scope>
    <source>
        <strain evidence="2 3">DSM 15611</strain>
    </source>
</reference>
<feature type="chain" id="PRO_5016278753" description="GLPGLI family protein" evidence="1">
    <location>
        <begin position="22"/>
        <end position="225"/>
    </location>
</feature>
<protein>
    <recommendedName>
        <fullName evidence="4">GLPGLI family protein</fullName>
    </recommendedName>
</protein>
<proteinExistence type="predicted"/>
<gene>
    <name evidence="2" type="ORF">EJ73_01394</name>
</gene>
<dbReference type="Proteomes" id="UP000248314">
    <property type="component" value="Unassembled WGS sequence"/>
</dbReference>
<organism evidence="2 3">
    <name type="scientific">Hoylesella shahii DSM 15611 = JCM 12083</name>
    <dbReference type="NCBI Taxonomy" id="1122991"/>
    <lineage>
        <taxon>Bacteria</taxon>
        <taxon>Pseudomonadati</taxon>
        <taxon>Bacteroidota</taxon>
        <taxon>Bacteroidia</taxon>
        <taxon>Bacteroidales</taxon>
        <taxon>Prevotellaceae</taxon>
        <taxon>Hoylesella</taxon>
    </lineage>
</organism>
<comment type="caution">
    <text evidence="2">The sequence shown here is derived from an EMBL/GenBank/DDBJ whole genome shotgun (WGS) entry which is preliminary data.</text>
</comment>
<evidence type="ECO:0000313" key="3">
    <source>
        <dbReference type="Proteomes" id="UP000248314"/>
    </source>
</evidence>
<dbReference type="RefSeq" id="WP_110370216.1">
    <property type="nucleotide sequence ID" value="NZ_QJJX01000014.1"/>
</dbReference>